<dbReference type="AlphaFoldDB" id="A0A2P5DGW8"/>
<feature type="compositionally biased region" description="Polar residues" evidence="1">
    <location>
        <begin position="95"/>
        <end position="109"/>
    </location>
</feature>
<reference evidence="3" key="1">
    <citation type="submission" date="2016-06" db="EMBL/GenBank/DDBJ databases">
        <title>Parallel loss of symbiosis genes in relatives of nitrogen-fixing non-legume Parasponia.</title>
        <authorList>
            <person name="Van Velzen R."/>
            <person name="Holmer R."/>
            <person name="Bu F."/>
            <person name="Rutten L."/>
            <person name="Van Zeijl A."/>
            <person name="Liu W."/>
            <person name="Santuari L."/>
            <person name="Cao Q."/>
            <person name="Sharma T."/>
            <person name="Shen D."/>
            <person name="Roswanjaya Y."/>
            <person name="Wardhani T."/>
            <person name="Kalhor M.S."/>
            <person name="Jansen J."/>
            <person name="Van den Hoogen J."/>
            <person name="Gungor B."/>
            <person name="Hartog M."/>
            <person name="Hontelez J."/>
            <person name="Verver J."/>
            <person name="Yang W.-C."/>
            <person name="Schijlen E."/>
            <person name="Repin R."/>
            <person name="Schilthuizen M."/>
            <person name="Schranz E."/>
            <person name="Heidstra R."/>
            <person name="Miyata K."/>
            <person name="Fedorova E."/>
            <person name="Kohlen W."/>
            <person name="Bisseling T."/>
            <person name="Smit S."/>
            <person name="Geurts R."/>
        </authorList>
    </citation>
    <scope>NUCLEOTIDE SEQUENCE [LARGE SCALE GENOMIC DNA]</scope>
    <source>
        <strain evidence="3">cv. WU1-14</strain>
    </source>
</reference>
<accession>A0A2P5DGW8</accession>
<gene>
    <name evidence="2" type="ORF">PanWU01x14_065690</name>
</gene>
<organism evidence="2 3">
    <name type="scientific">Parasponia andersonii</name>
    <name type="common">Sponia andersonii</name>
    <dbReference type="NCBI Taxonomy" id="3476"/>
    <lineage>
        <taxon>Eukaryota</taxon>
        <taxon>Viridiplantae</taxon>
        <taxon>Streptophyta</taxon>
        <taxon>Embryophyta</taxon>
        <taxon>Tracheophyta</taxon>
        <taxon>Spermatophyta</taxon>
        <taxon>Magnoliopsida</taxon>
        <taxon>eudicotyledons</taxon>
        <taxon>Gunneridae</taxon>
        <taxon>Pentapetalae</taxon>
        <taxon>rosids</taxon>
        <taxon>fabids</taxon>
        <taxon>Rosales</taxon>
        <taxon>Cannabaceae</taxon>
        <taxon>Parasponia</taxon>
    </lineage>
</organism>
<evidence type="ECO:0000313" key="2">
    <source>
        <dbReference type="EMBL" id="PON72534.1"/>
    </source>
</evidence>
<sequence>MSADDITCLCQALKIEEGEDSIVGLDKEIFPVGKRNLDLCLVEKIVRNRGSSVAKSPRKYVVRIFGNWRVDLGMNKVHYYSPPASASLRAPPTNQPTNQESNNLPSISSRKYLLPCSNNSPALRLG</sequence>
<keyword evidence="3" id="KW-1185">Reference proteome</keyword>
<dbReference type="Proteomes" id="UP000237105">
    <property type="component" value="Unassembled WGS sequence"/>
</dbReference>
<comment type="caution">
    <text evidence="2">The sequence shown here is derived from an EMBL/GenBank/DDBJ whole genome shotgun (WGS) entry which is preliminary data.</text>
</comment>
<name>A0A2P5DGW8_PARAD</name>
<evidence type="ECO:0000256" key="1">
    <source>
        <dbReference type="SAM" id="MobiDB-lite"/>
    </source>
</evidence>
<feature type="region of interest" description="Disordered" evidence="1">
    <location>
        <begin position="83"/>
        <end position="112"/>
    </location>
</feature>
<dbReference type="EMBL" id="JXTB01000039">
    <property type="protein sequence ID" value="PON72534.1"/>
    <property type="molecule type" value="Genomic_DNA"/>
</dbReference>
<proteinExistence type="predicted"/>
<protein>
    <submittedName>
        <fullName evidence="2">Uncharacterized protein</fullName>
    </submittedName>
</protein>
<feature type="compositionally biased region" description="Low complexity" evidence="1">
    <location>
        <begin position="83"/>
        <end position="92"/>
    </location>
</feature>
<evidence type="ECO:0000313" key="3">
    <source>
        <dbReference type="Proteomes" id="UP000237105"/>
    </source>
</evidence>